<dbReference type="SUPFAM" id="SSF53335">
    <property type="entry name" value="S-adenosyl-L-methionine-dependent methyltransferases"/>
    <property type="match status" value="1"/>
</dbReference>
<reference evidence="3" key="1">
    <citation type="submission" date="2022-11" db="UniProtKB">
        <authorList>
            <consortium name="WormBaseParasite"/>
        </authorList>
    </citation>
    <scope>IDENTIFICATION</scope>
</reference>
<dbReference type="Gene3D" id="3.40.50.150">
    <property type="entry name" value="Vaccinia Virus protein VP39"/>
    <property type="match status" value="1"/>
</dbReference>
<feature type="transmembrane region" description="Helical" evidence="1">
    <location>
        <begin position="12"/>
        <end position="34"/>
    </location>
</feature>
<keyword evidence="1" id="KW-0812">Transmembrane</keyword>
<evidence type="ECO:0000313" key="3">
    <source>
        <dbReference type="WBParaSite" id="jg15248"/>
    </source>
</evidence>
<dbReference type="Proteomes" id="UP000887574">
    <property type="component" value="Unplaced"/>
</dbReference>
<dbReference type="InterPro" id="IPR029063">
    <property type="entry name" value="SAM-dependent_MTases_sf"/>
</dbReference>
<proteinExistence type="predicted"/>
<protein>
    <submittedName>
        <fullName evidence="3">Uncharacterized protein</fullName>
    </submittedName>
</protein>
<name>A0A915D2U4_9BILA</name>
<keyword evidence="1" id="KW-0472">Membrane</keyword>
<organism evidence="2 3">
    <name type="scientific">Ditylenchus dipsaci</name>
    <dbReference type="NCBI Taxonomy" id="166011"/>
    <lineage>
        <taxon>Eukaryota</taxon>
        <taxon>Metazoa</taxon>
        <taxon>Ecdysozoa</taxon>
        <taxon>Nematoda</taxon>
        <taxon>Chromadorea</taxon>
        <taxon>Rhabditida</taxon>
        <taxon>Tylenchina</taxon>
        <taxon>Tylenchomorpha</taxon>
        <taxon>Sphaerularioidea</taxon>
        <taxon>Anguinidae</taxon>
        <taxon>Anguininae</taxon>
        <taxon>Ditylenchus</taxon>
    </lineage>
</organism>
<sequence length="388" mass="44312">MKLQPIKNGISWKFALIFISVLVLTAQIILIVVWRFKLFGVNDKYGEWVRVVDPSSDSYSSLMAGPGEVIQEIACTKLDNQCYYVIDGASKYGSGYGRSLMVEPLYTHTLSEVDLDNLNYEALTKENARQWAPKLGQITVDYIKVLAVQPFITGTFAKYYEHDHPELATNSTVRILAIGLGGAVLNNFYAFHFPQHQIKVLESEPTVKYLAEKYFGMTETENHKVVVVDPLKYLGQKALKNKLKAEKKFDFIAVDSCYRTQLKDAQCPTEEYWEAETVAALKENLNENGTIVVNVFSLIRKRDTFKQHKLANHEHDLLMLFREHFGSCYYVHMAHNLILSCTQKSRPHAMTQKFYEDAFVLAKLPDDLNTFSSNDLEKPKIILDIEAL</sequence>
<evidence type="ECO:0000256" key="1">
    <source>
        <dbReference type="SAM" id="Phobius"/>
    </source>
</evidence>
<dbReference type="WBParaSite" id="jg15248">
    <property type="protein sequence ID" value="jg15248"/>
    <property type="gene ID" value="jg15248"/>
</dbReference>
<keyword evidence="2" id="KW-1185">Reference proteome</keyword>
<accession>A0A915D2U4</accession>
<evidence type="ECO:0000313" key="2">
    <source>
        <dbReference type="Proteomes" id="UP000887574"/>
    </source>
</evidence>
<dbReference type="AlphaFoldDB" id="A0A915D2U4"/>
<keyword evidence="1" id="KW-1133">Transmembrane helix</keyword>